<dbReference type="NCBIfam" id="NF037954">
    <property type="entry name" value="het_cyst_PatD"/>
    <property type="match status" value="1"/>
</dbReference>
<evidence type="ECO:0000313" key="1">
    <source>
        <dbReference type="EMBL" id="OBQ21191.1"/>
    </source>
</evidence>
<protein>
    <recommendedName>
        <fullName evidence="3">Heterocyst frequency control protein PatD</fullName>
    </recommendedName>
</protein>
<organism evidence="1 2">
    <name type="scientific">Aphanizomenon flos-aquae LD13</name>
    <dbReference type="NCBI Taxonomy" id="1710894"/>
    <lineage>
        <taxon>Bacteria</taxon>
        <taxon>Bacillati</taxon>
        <taxon>Cyanobacteriota</taxon>
        <taxon>Cyanophyceae</taxon>
        <taxon>Nostocales</taxon>
        <taxon>Aphanizomenonaceae</taxon>
        <taxon>Aphanizomenon</taxon>
    </lineage>
</organism>
<evidence type="ECO:0008006" key="3">
    <source>
        <dbReference type="Google" id="ProtNLM"/>
    </source>
</evidence>
<evidence type="ECO:0000313" key="2">
    <source>
        <dbReference type="Proteomes" id="UP000092382"/>
    </source>
</evidence>
<sequence length="118" mass="13883">MYLNCDKYQELATFIDELRTNVTTDKPNAEELRLNLTKLQIFFLQQIIPLVDANSQEQSYKTEISKQLRLLEVDIMFLQGAKQLTTLQSRLKTIEQRLDTLIRYCQAIIQPMEARESK</sequence>
<name>A0A1B7VML3_APHFL</name>
<accession>A0A1B7VML3</accession>
<dbReference type="STRING" id="1803587.GCA_001593825_01782"/>
<reference evidence="1 2" key="1">
    <citation type="submission" date="2015-09" db="EMBL/GenBank/DDBJ databases">
        <title>Whole genome shotgun sequence assembly of Aphanizomenon flos-aquae UKL13.</title>
        <authorList>
            <person name="Driscoll C."/>
        </authorList>
    </citation>
    <scope>NUCLEOTIDE SEQUENCE [LARGE SCALE GENOMIC DNA]</scope>
    <source>
        <strain evidence="1">MDT13</strain>
    </source>
</reference>
<dbReference type="PATRIC" id="fig|1710894.3.peg.1903"/>
<proteinExistence type="predicted"/>
<dbReference type="AlphaFoldDB" id="A0A1B7VML3"/>
<dbReference type="InterPro" id="IPR047810">
    <property type="entry name" value="PatD-like"/>
</dbReference>
<dbReference type="EMBL" id="LJOY01000070">
    <property type="protein sequence ID" value="OBQ21191.1"/>
    <property type="molecule type" value="Genomic_DNA"/>
</dbReference>
<comment type="caution">
    <text evidence="1">The sequence shown here is derived from an EMBL/GenBank/DDBJ whole genome shotgun (WGS) entry which is preliminary data.</text>
</comment>
<dbReference type="Proteomes" id="UP000092382">
    <property type="component" value="Unassembled WGS sequence"/>
</dbReference>
<gene>
    <name evidence="1" type="ORF">AN481_16550</name>
</gene>